<evidence type="ECO:0000256" key="2">
    <source>
        <dbReference type="ARBA" id="ARBA00022618"/>
    </source>
</evidence>
<dbReference type="EMBL" id="JAHCTB010000001">
    <property type="protein sequence ID" value="MBT0606617.1"/>
    <property type="molecule type" value="Genomic_DNA"/>
</dbReference>
<keyword evidence="3 5" id="KW-0472">Membrane</keyword>
<organism evidence="9 10">
    <name type="scientific">Aequorivita echinoideorum</name>
    <dbReference type="NCBI Taxonomy" id="1549647"/>
    <lineage>
        <taxon>Bacteria</taxon>
        <taxon>Pseudomonadati</taxon>
        <taxon>Bacteroidota</taxon>
        <taxon>Flavobacteriia</taxon>
        <taxon>Flavobacteriales</taxon>
        <taxon>Flavobacteriaceae</taxon>
        <taxon>Aequorivita</taxon>
    </lineage>
</organism>
<evidence type="ECO:0000256" key="3">
    <source>
        <dbReference type="ARBA" id="ARBA00023136"/>
    </source>
</evidence>
<dbReference type="PIRSF" id="PIRSF003101">
    <property type="entry name" value="FtsA"/>
    <property type="match status" value="1"/>
</dbReference>
<dbReference type="InterPro" id="IPR043129">
    <property type="entry name" value="ATPase_NBD"/>
</dbReference>
<comment type="function">
    <text evidence="5 6">Cell division protein that is involved in the assembly of the Z ring. May serve as a membrane anchor for the Z ring.</text>
</comment>
<gene>
    <name evidence="5 9" type="primary">ftsA</name>
    <name evidence="9" type="ORF">KIV10_00345</name>
</gene>
<proteinExistence type="inferred from homology"/>
<dbReference type="Proteomes" id="UP001297092">
    <property type="component" value="Unassembled WGS sequence"/>
</dbReference>
<dbReference type="InterPro" id="IPR020823">
    <property type="entry name" value="Cell_div_FtsA"/>
</dbReference>
<comment type="subunit">
    <text evidence="5">Self-interacts. Interacts with FtsZ.</text>
</comment>
<keyword evidence="10" id="KW-1185">Reference proteome</keyword>
<dbReference type="NCBIfam" id="TIGR01174">
    <property type="entry name" value="ftsA"/>
    <property type="match status" value="1"/>
</dbReference>
<dbReference type="CDD" id="cd24048">
    <property type="entry name" value="ASKHA_NBD_FtsA"/>
    <property type="match status" value="1"/>
</dbReference>
<dbReference type="HAMAP" id="MF_02033">
    <property type="entry name" value="FtsA"/>
    <property type="match status" value="1"/>
</dbReference>
<protein>
    <recommendedName>
        <fullName evidence="5 6">Cell division protein FtsA</fullName>
    </recommendedName>
</protein>
<evidence type="ECO:0000256" key="4">
    <source>
        <dbReference type="ARBA" id="ARBA00023306"/>
    </source>
</evidence>
<dbReference type="GO" id="GO:0051301">
    <property type="term" value="P:cell division"/>
    <property type="evidence" value="ECO:0007669"/>
    <property type="project" value="UniProtKB-KW"/>
</dbReference>
<feature type="domain" description="SHS2" evidence="8">
    <location>
        <begin position="7"/>
        <end position="195"/>
    </location>
</feature>
<dbReference type="PANTHER" id="PTHR32432:SF4">
    <property type="entry name" value="CELL DIVISION PROTEIN FTSA"/>
    <property type="match status" value="1"/>
</dbReference>
<comment type="similarity">
    <text evidence="5 6">Belongs to the FtsA/MreB family.</text>
</comment>
<evidence type="ECO:0000256" key="6">
    <source>
        <dbReference type="PIRNR" id="PIRNR003101"/>
    </source>
</evidence>
<dbReference type="Gene3D" id="3.30.1490.110">
    <property type="match status" value="1"/>
</dbReference>
<dbReference type="Pfam" id="PF14450">
    <property type="entry name" value="FtsA"/>
    <property type="match status" value="1"/>
</dbReference>
<evidence type="ECO:0000259" key="8">
    <source>
        <dbReference type="SMART" id="SM00842"/>
    </source>
</evidence>
<sequence>MENDNIAVGLDIGTTKIVAMIGRKNDYGKMEVLGIGKAKSLGVHRGVVNNITQTIQSIQQAVQDAENSSGMKIKDVVVGIAGQHIRSLQHSDYITRSNGEDVISEEDIERLCNQVHKLVMLPGEEILHVLPQDFKVDGQAEIKEPIGMYGARLEANFHVVVGQVSSIRNVGRCIKSAGLELSAITLEPLASAKAVLSQEEKEAGVALIDIGGGTTDLAIFKDGIIRHTAVIPFGGNVITEDIKEGCSIIEKQAELLKIKFGSAWPGENKDNEIVSIPGLRGREPKEISLKNLSKIIHARVIEIIEQVYLEIKNYGHEEQKKKLIAGIVLTGGGAQLQHIKQLVEYITGMDTRIGYPNEHLAGDSDAETTSPMYATAVGLVLNSLESKEKSSLMKRFSHTLEKDEAEKVQGQQSKELPREEAFPEENEGAEKEPRERKRFFDKWAEKFKDFLDNAE</sequence>
<evidence type="ECO:0000313" key="9">
    <source>
        <dbReference type="EMBL" id="MBT0606617.1"/>
    </source>
</evidence>
<dbReference type="Gene3D" id="3.30.420.40">
    <property type="match status" value="2"/>
</dbReference>
<evidence type="ECO:0000256" key="1">
    <source>
        <dbReference type="ARBA" id="ARBA00022475"/>
    </source>
</evidence>
<feature type="compositionally biased region" description="Basic and acidic residues" evidence="7">
    <location>
        <begin position="398"/>
        <end position="407"/>
    </location>
</feature>
<evidence type="ECO:0000256" key="5">
    <source>
        <dbReference type="HAMAP-Rule" id="MF_02033"/>
    </source>
</evidence>
<dbReference type="PANTHER" id="PTHR32432">
    <property type="entry name" value="CELL DIVISION PROTEIN FTSA-RELATED"/>
    <property type="match status" value="1"/>
</dbReference>
<keyword evidence="1 5" id="KW-1003">Cell membrane</keyword>
<dbReference type="InterPro" id="IPR003494">
    <property type="entry name" value="SHS2_FtsA"/>
</dbReference>
<comment type="subcellular location">
    <subcellularLocation>
        <location evidence="5">Cell membrane</location>
        <topology evidence="5">Peripheral membrane protein</topology>
        <orientation evidence="5">Cytoplasmic side</orientation>
    </subcellularLocation>
    <text evidence="5">Localizes to the Z ring in an FtsZ-dependent manner. Targeted to the membrane through a conserved C-terminal amphipathic helix.</text>
</comment>
<evidence type="ECO:0000256" key="7">
    <source>
        <dbReference type="SAM" id="MobiDB-lite"/>
    </source>
</evidence>
<dbReference type="SUPFAM" id="SSF53067">
    <property type="entry name" value="Actin-like ATPase domain"/>
    <property type="match status" value="2"/>
</dbReference>
<keyword evidence="4 5" id="KW-0131">Cell cycle</keyword>
<accession>A0ABS5S083</accession>
<feature type="region of interest" description="Disordered" evidence="7">
    <location>
        <begin position="398"/>
        <end position="436"/>
    </location>
</feature>
<dbReference type="RefSeq" id="WP_214111498.1">
    <property type="nucleotide sequence ID" value="NZ_JAHCTB010000001.1"/>
</dbReference>
<comment type="caution">
    <text evidence="9">The sequence shown here is derived from an EMBL/GenBank/DDBJ whole genome shotgun (WGS) entry which is preliminary data.</text>
</comment>
<dbReference type="InterPro" id="IPR050696">
    <property type="entry name" value="FtsA/MreB"/>
</dbReference>
<keyword evidence="2 5" id="KW-0132">Cell division</keyword>
<name>A0ABS5S083_9FLAO</name>
<dbReference type="Pfam" id="PF02491">
    <property type="entry name" value="SHS2_FTSA"/>
    <property type="match status" value="1"/>
</dbReference>
<evidence type="ECO:0000313" key="10">
    <source>
        <dbReference type="Proteomes" id="UP001297092"/>
    </source>
</evidence>
<dbReference type="SMART" id="SM00842">
    <property type="entry name" value="FtsA"/>
    <property type="match status" value="1"/>
</dbReference>
<reference evidence="9 10" key="1">
    <citation type="submission" date="2021-05" db="EMBL/GenBank/DDBJ databases">
        <title>Aequorivita echinoideorum JCM 30378 genome.</title>
        <authorList>
            <person name="Zhang H."/>
            <person name="Li C."/>
        </authorList>
    </citation>
    <scope>NUCLEOTIDE SEQUENCE [LARGE SCALE GENOMIC DNA]</scope>
    <source>
        <strain evidence="9 10">JCM30378</strain>
    </source>
</reference>